<protein>
    <recommendedName>
        <fullName evidence="2">DUF4126 domain-containing protein</fullName>
    </recommendedName>
</protein>
<proteinExistence type="predicted"/>
<name>A0A401ZK02_9CHLR</name>
<dbReference type="EMBL" id="BIFQ01000001">
    <property type="protein sequence ID" value="GCE07183.1"/>
    <property type="molecule type" value="Genomic_DNA"/>
</dbReference>
<keyword evidence="1" id="KW-1133">Transmembrane helix</keyword>
<dbReference type="InterPro" id="IPR025196">
    <property type="entry name" value="DUF4126"/>
</dbReference>
<accession>A0A401ZK02</accession>
<keyword evidence="1" id="KW-0812">Transmembrane</keyword>
<evidence type="ECO:0000313" key="3">
    <source>
        <dbReference type="EMBL" id="GCE07183.1"/>
    </source>
</evidence>
<keyword evidence="4" id="KW-1185">Reference proteome</keyword>
<dbReference type="OrthoDB" id="161516at2"/>
<sequence length="242" mass="25443">MNICSASGLTTLTTTTLGTALGLAGITGINAYMPLLILACAHRWFHLCTINPHFAFIGQDWFIIAMAILTIADLVMDKVLVGNHFWNAIHTAIRPIAGAFIAAAMTNQTGVAALPGVQSALIAGHMGALMGLQAGVIGAIDQAVNSGLLIFLMAVAGFLLAGAVHLTKMSIRGGAALFTADISSIVLSIVEDIITVVGVIIALLAPAVMFIGLLLFVILFLLLFRHIVRTVRRIFGLARSWS</sequence>
<dbReference type="Pfam" id="PF13548">
    <property type="entry name" value="DUF4126"/>
    <property type="match status" value="1"/>
</dbReference>
<comment type="caution">
    <text evidence="3">The sequence shown here is derived from an EMBL/GenBank/DDBJ whole genome shotgun (WGS) entry which is preliminary data.</text>
</comment>
<feature type="transmembrane region" description="Helical" evidence="1">
    <location>
        <begin position="196"/>
        <end position="224"/>
    </location>
</feature>
<reference evidence="4" key="1">
    <citation type="submission" date="2018-12" db="EMBL/GenBank/DDBJ databases">
        <title>Tengunoibacter tsumagoiensis gen. nov., sp. nov., Dictyobacter kobayashii sp. nov., D. alpinus sp. nov., and D. joshuensis sp. nov. and description of Dictyobacteraceae fam. nov. within the order Ktedonobacterales isolated from Tengu-no-mugimeshi.</title>
        <authorList>
            <person name="Wang C.M."/>
            <person name="Zheng Y."/>
            <person name="Sakai Y."/>
            <person name="Toyoda A."/>
            <person name="Minakuchi Y."/>
            <person name="Abe K."/>
            <person name="Yokota A."/>
            <person name="Yabe S."/>
        </authorList>
    </citation>
    <scope>NUCLEOTIDE SEQUENCE [LARGE SCALE GENOMIC DNA]</scope>
    <source>
        <strain evidence="4">S-27</strain>
    </source>
</reference>
<feature type="transmembrane region" description="Helical" evidence="1">
    <location>
        <begin position="53"/>
        <end position="72"/>
    </location>
</feature>
<feature type="transmembrane region" description="Helical" evidence="1">
    <location>
        <begin position="146"/>
        <end position="166"/>
    </location>
</feature>
<dbReference type="RefSeq" id="WP_126598235.1">
    <property type="nucleotide sequence ID" value="NZ_BIFQ01000001.1"/>
</dbReference>
<organism evidence="3 4">
    <name type="scientific">Dictyobacter aurantiacus</name>
    <dbReference type="NCBI Taxonomy" id="1936993"/>
    <lineage>
        <taxon>Bacteria</taxon>
        <taxon>Bacillati</taxon>
        <taxon>Chloroflexota</taxon>
        <taxon>Ktedonobacteria</taxon>
        <taxon>Ktedonobacterales</taxon>
        <taxon>Dictyobacteraceae</taxon>
        <taxon>Dictyobacter</taxon>
    </lineage>
</organism>
<feature type="domain" description="DUF4126" evidence="2">
    <location>
        <begin position="18"/>
        <end position="129"/>
    </location>
</feature>
<gene>
    <name evidence="3" type="ORF">KDAU_45120</name>
</gene>
<dbReference type="AlphaFoldDB" id="A0A401ZK02"/>
<dbReference type="Proteomes" id="UP000287224">
    <property type="component" value="Unassembled WGS sequence"/>
</dbReference>
<feature type="transmembrane region" description="Helical" evidence="1">
    <location>
        <begin position="20"/>
        <end position="41"/>
    </location>
</feature>
<evidence type="ECO:0000313" key="4">
    <source>
        <dbReference type="Proteomes" id="UP000287224"/>
    </source>
</evidence>
<evidence type="ECO:0000259" key="2">
    <source>
        <dbReference type="Pfam" id="PF13548"/>
    </source>
</evidence>
<keyword evidence="1" id="KW-0472">Membrane</keyword>
<evidence type="ECO:0000256" key="1">
    <source>
        <dbReference type="SAM" id="Phobius"/>
    </source>
</evidence>
<feature type="transmembrane region" description="Helical" evidence="1">
    <location>
        <begin position="121"/>
        <end position="140"/>
    </location>
</feature>